<dbReference type="GO" id="GO:0008168">
    <property type="term" value="F:methyltransferase activity"/>
    <property type="evidence" value="ECO:0007669"/>
    <property type="project" value="UniProtKB-KW"/>
</dbReference>
<evidence type="ECO:0000256" key="4">
    <source>
        <dbReference type="ARBA" id="ARBA00022691"/>
    </source>
</evidence>
<dbReference type="InterPro" id="IPR029063">
    <property type="entry name" value="SAM-dependent_MTases_sf"/>
</dbReference>
<dbReference type="SUPFAM" id="SSF53335">
    <property type="entry name" value="S-adenosyl-L-methionine-dependent methyltransferases"/>
    <property type="match status" value="1"/>
</dbReference>
<organism evidence="6 7">
    <name type="scientific">Iodidimonas nitroreducens</name>
    <dbReference type="NCBI Taxonomy" id="1236968"/>
    <lineage>
        <taxon>Bacteria</taxon>
        <taxon>Pseudomonadati</taxon>
        <taxon>Pseudomonadota</taxon>
        <taxon>Alphaproteobacteria</taxon>
        <taxon>Iodidimonadales</taxon>
        <taxon>Iodidimonadaceae</taxon>
        <taxon>Iodidimonas</taxon>
    </lineage>
</organism>
<sequence length="412" mass="46240">MTDHGIRAKRVKRAGHSPLDWLISKTNGAERLFAMAEGRLLKGSARLILPDGSSHLFTGSEPGPAAVFHILHWRALGRMATGGALGFARSYIDGDWETPDLAAVCALASVNRDSMAHHLRGSLALRLLDRMRHLLRANSRSRARKNIAFHYDLGNAFYSPWLDETMTYSSGLFKAGEQDLEAAQLCKYRRLLDVIDVKPGEHILEIGAGWGGFAEIAAKERGARVTGLTLSREQLDFANDRMARLGLSDQVEFVLRDYRDETGRYDHVVSIEMFEAVGEAYWPVYFETLHRVLKPGGRAGLQIITIDEKLFPAYRKSADFIQTYIFPGGMLPTVSALKHEVAHAGLVLKDMMGFADSYAQTLALWRLRFNEQFERGALPEGFDEMFRRLWSFYLPIARAAFAVAALMSSNWR</sequence>
<comment type="similarity">
    <text evidence="1">Belongs to the CFA/CMAS family.</text>
</comment>
<evidence type="ECO:0000256" key="5">
    <source>
        <dbReference type="ARBA" id="ARBA00023098"/>
    </source>
</evidence>
<dbReference type="PANTHER" id="PTHR43667:SF2">
    <property type="entry name" value="FATTY ACID C-METHYL TRANSFERASE"/>
    <property type="match status" value="1"/>
</dbReference>
<dbReference type="AlphaFoldDB" id="A0A5A7N3T3"/>
<name>A0A5A7N3T3_9PROT</name>
<evidence type="ECO:0000256" key="1">
    <source>
        <dbReference type="ARBA" id="ARBA00010815"/>
    </source>
</evidence>
<dbReference type="PANTHER" id="PTHR43667">
    <property type="entry name" value="CYCLOPROPANE-FATTY-ACYL-PHOSPHOLIPID SYNTHASE"/>
    <property type="match status" value="1"/>
</dbReference>
<keyword evidence="3" id="KW-0808">Transferase</keyword>
<dbReference type="GO" id="GO:0008610">
    <property type="term" value="P:lipid biosynthetic process"/>
    <property type="evidence" value="ECO:0007669"/>
    <property type="project" value="InterPro"/>
</dbReference>
<evidence type="ECO:0000313" key="6">
    <source>
        <dbReference type="EMBL" id="GER02355.1"/>
    </source>
</evidence>
<evidence type="ECO:0000256" key="2">
    <source>
        <dbReference type="ARBA" id="ARBA00022603"/>
    </source>
</evidence>
<dbReference type="GO" id="GO:0032259">
    <property type="term" value="P:methylation"/>
    <property type="evidence" value="ECO:0007669"/>
    <property type="project" value="UniProtKB-KW"/>
</dbReference>
<dbReference type="RefSeq" id="WP_313977871.1">
    <property type="nucleotide sequence ID" value="NZ_BKCN01000001.1"/>
</dbReference>
<keyword evidence="4" id="KW-0949">S-adenosyl-L-methionine</keyword>
<keyword evidence="7" id="KW-1185">Reference proteome</keyword>
<dbReference type="CDD" id="cd02440">
    <property type="entry name" value="AdoMet_MTases"/>
    <property type="match status" value="1"/>
</dbReference>
<gene>
    <name evidence="6" type="primary">ufaM</name>
    <name evidence="6" type="ORF">JCM17846_00370</name>
</gene>
<dbReference type="InterPro" id="IPR050723">
    <property type="entry name" value="CFA/CMAS"/>
</dbReference>
<dbReference type="PIRSF" id="PIRSF003085">
    <property type="entry name" value="CMAS"/>
    <property type="match status" value="1"/>
</dbReference>
<dbReference type="Pfam" id="PF02353">
    <property type="entry name" value="CMAS"/>
    <property type="match status" value="1"/>
</dbReference>
<dbReference type="Gene3D" id="3.40.50.150">
    <property type="entry name" value="Vaccinia Virus protein VP39"/>
    <property type="match status" value="1"/>
</dbReference>
<reference evidence="6 7" key="1">
    <citation type="submission" date="2019-09" db="EMBL/GenBank/DDBJ databases">
        <title>NBRP : Genome information of microbial organism related human and environment.</title>
        <authorList>
            <person name="Hattori M."/>
            <person name="Oshima K."/>
            <person name="Inaba H."/>
            <person name="Suda W."/>
            <person name="Sakamoto M."/>
            <person name="Iino T."/>
            <person name="Kitahara M."/>
            <person name="Oshida Y."/>
            <person name="Iida T."/>
            <person name="Kudo T."/>
            <person name="Itoh T."/>
            <person name="Ohkuma M."/>
        </authorList>
    </citation>
    <scope>NUCLEOTIDE SEQUENCE [LARGE SCALE GENOMIC DNA]</scope>
    <source>
        <strain evidence="6 7">Q-1</strain>
    </source>
</reference>
<keyword evidence="2" id="KW-0489">Methyltransferase</keyword>
<accession>A0A5A7N3T3</accession>
<dbReference type="EMBL" id="BKCN01000001">
    <property type="protein sequence ID" value="GER02355.1"/>
    <property type="molecule type" value="Genomic_DNA"/>
</dbReference>
<protein>
    <submittedName>
        <fullName evidence="6">Cyclopropane-fatty-acyl-phospholipid synthase</fullName>
    </submittedName>
</protein>
<dbReference type="InterPro" id="IPR003333">
    <property type="entry name" value="CMAS"/>
</dbReference>
<evidence type="ECO:0000256" key="3">
    <source>
        <dbReference type="ARBA" id="ARBA00022679"/>
    </source>
</evidence>
<keyword evidence="5" id="KW-0443">Lipid metabolism</keyword>
<dbReference type="Proteomes" id="UP000324996">
    <property type="component" value="Unassembled WGS sequence"/>
</dbReference>
<evidence type="ECO:0000313" key="7">
    <source>
        <dbReference type="Proteomes" id="UP000324996"/>
    </source>
</evidence>
<proteinExistence type="inferred from homology"/>
<comment type="caution">
    <text evidence="6">The sequence shown here is derived from an EMBL/GenBank/DDBJ whole genome shotgun (WGS) entry which is preliminary data.</text>
</comment>